<dbReference type="FunFam" id="1.10.10.200:FF:000002">
    <property type="entry name" value="Probable transcriptional regulatory protein CLM62_37755"/>
    <property type="match status" value="1"/>
</dbReference>
<keyword evidence="6" id="KW-1185">Reference proteome</keyword>
<feature type="domain" description="TACO1/YebC-like N-terminal" evidence="4">
    <location>
        <begin position="36"/>
        <end position="107"/>
    </location>
</feature>
<evidence type="ECO:0000259" key="3">
    <source>
        <dbReference type="Pfam" id="PF01709"/>
    </source>
</evidence>
<dbReference type="InterPro" id="IPR029072">
    <property type="entry name" value="YebC-like"/>
</dbReference>
<evidence type="ECO:0000256" key="1">
    <source>
        <dbReference type="ARBA" id="ARBA00004173"/>
    </source>
</evidence>
<dbReference type="Pfam" id="PF01709">
    <property type="entry name" value="Transcrip_reg"/>
    <property type="match status" value="1"/>
</dbReference>
<gene>
    <name evidence="5" type="ORF">BJ875DRAFT_448500</name>
</gene>
<dbReference type="AlphaFoldDB" id="A0A9P7YTH2"/>
<dbReference type="InterPro" id="IPR049083">
    <property type="entry name" value="TACO1_YebC_N"/>
</dbReference>
<dbReference type="OrthoDB" id="2017544at2759"/>
<dbReference type="Pfam" id="PF20772">
    <property type="entry name" value="TACO1_YebC_N"/>
    <property type="match status" value="1"/>
</dbReference>
<reference evidence="5" key="1">
    <citation type="journal article" date="2021" name="IMA Fungus">
        <title>Genomic characterization of three marine fungi, including Emericellopsis atlantica sp. nov. with signatures of a generalist lifestyle and marine biomass degradation.</title>
        <authorList>
            <person name="Hagestad O.C."/>
            <person name="Hou L."/>
            <person name="Andersen J.H."/>
            <person name="Hansen E.H."/>
            <person name="Altermark B."/>
            <person name="Li C."/>
            <person name="Kuhnert E."/>
            <person name="Cox R.J."/>
            <person name="Crous P.W."/>
            <person name="Spatafora J.W."/>
            <person name="Lail K."/>
            <person name="Amirebrahimi M."/>
            <person name="Lipzen A."/>
            <person name="Pangilinan J."/>
            <person name="Andreopoulos W."/>
            <person name="Hayes R.D."/>
            <person name="Ng V."/>
            <person name="Grigoriev I.V."/>
            <person name="Jackson S.A."/>
            <person name="Sutton T.D.S."/>
            <person name="Dobson A.D.W."/>
            <person name="Rama T."/>
        </authorList>
    </citation>
    <scope>NUCLEOTIDE SEQUENCE</scope>
    <source>
        <strain evidence="5">TRa018bII</strain>
    </source>
</reference>
<evidence type="ECO:0000313" key="6">
    <source>
        <dbReference type="Proteomes" id="UP000824998"/>
    </source>
</evidence>
<feature type="domain" description="TACO1/YebC-like second and third" evidence="3">
    <location>
        <begin position="115"/>
        <end position="275"/>
    </location>
</feature>
<dbReference type="InterPro" id="IPR017856">
    <property type="entry name" value="Integrase-like_N"/>
</dbReference>
<dbReference type="InterPro" id="IPR026564">
    <property type="entry name" value="Transcrip_reg_TACO1-like_dom3"/>
</dbReference>
<evidence type="ECO:0000259" key="4">
    <source>
        <dbReference type="Pfam" id="PF20772"/>
    </source>
</evidence>
<dbReference type="GO" id="GO:0005739">
    <property type="term" value="C:mitochondrion"/>
    <property type="evidence" value="ECO:0007669"/>
    <property type="project" value="UniProtKB-SubCell"/>
</dbReference>
<accession>A0A9P7YTH2</accession>
<dbReference type="SUPFAM" id="SSF75625">
    <property type="entry name" value="YebC-like"/>
    <property type="match status" value="1"/>
</dbReference>
<proteinExistence type="inferred from homology"/>
<evidence type="ECO:0000313" key="5">
    <source>
        <dbReference type="EMBL" id="KAG9239351.1"/>
    </source>
</evidence>
<protein>
    <submittedName>
        <fullName evidence="5">Transcriptional regulator TACO1-like protein</fullName>
    </submittedName>
</protein>
<name>A0A9P7YTH2_9HELO</name>
<dbReference type="Proteomes" id="UP000824998">
    <property type="component" value="Unassembled WGS sequence"/>
</dbReference>
<dbReference type="PANTHER" id="PTHR12532">
    <property type="entry name" value="TRANSLATIONAL ACTIVATOR OF CYTOCHROME C OXIDASE 1"/>
    <property type="match status" value="1"/>
</dbReference>
<dbReference type="InterPro" id="IPR048300">
    <property type="entry name" value="TACO1_YebC-like_2nd/3rd_dom"/>
</dbReference>
<dbReference type="HAMAP" id="MF_00693">
    <property type="entry name" value="Transcrip_reg_TACO1"/>
    <property type="match status" value="1"/>
</dbReference>
<comment type="subcellular location">
    <subcellularLocation>
        <location evidence="1">Mitochondrion</location>
    </subcellularLocation>
</comment>
<comment type="similarity">
    <text evidence="2">Belongs to the TACO1 family.</text>
</comment>
<evidence type="ECO:0000256" key="2">
    <source>
        <dbReference type="ARBA" id="ARBA00008724"/>
    </source>
</evidence>
<organism evidence="5 6">
    <name type="scientific">Amylocarpus encephaloides</name>
    <dbReference type="NCBI Taxonomy" id="45428"/>
    <lineage>
        <taxon>Eukaryota</taxon>
        <taxon>Fungi</taxon>
        <taxon>Dikarya</taxon>
        <taxon>Ascomycota</taxon>
        <taxon>Pezizomycotina</taxon>
        <taxon>Leotiomycetes</taxon>
        <taxon>Helotiales</taxon>
        <taxon>Helotiales incertae sedis</taxon>
        <taxon>Amylocarpus</taxon>
    </lineage>
</organism>
<dbReference type="PANTHER" id="PTHR12532:SF0">
    <property type="entry name" value="TRANSLATIONAL ACTIVATOR OF CYTOCHROME C OXIDASE 1"/>
    <property type="match status" value="1"/>
</dbReference>
<sequence length="293" mass="32135">MASFSRGLRSFTSKSDLICSRCLQFSTTSAAQSGHNRWSKIKHDKMGADAKRSKSNGFLSEEIARASKMGGPDPNLNYQLATALVTAKKAGFPKANMEAAIARGQGKSASGAALEPVTLETILPPQVAMVIEAETDNTKRCLSELRLIIKESGGIVSPTSYLFQKKGRVAFEKHEKLGVDEVLDEAIEAGAEDVEAEEDGSIVVWTQPKMTTAAAETLQKNLGLKLERSDIIWEPNEDTKVQLDSEEDQDAIQALKNFLERMRDHQNVNGMYANFAQGNLNEEAWEDLQAKLD</sequence>
<dbReference type="Gene3D" id="1.10.10.200">
    <property type="match status" value="1"/>
</dbReference>
<comment type="caution">
    <text evidence="5">The sequence shown here is derived from an EMBL/GenBank/DDBJ whole genome shotgun (WGS) entry which is preliminary data.</text>
</comment>
<dbReference type="EMBL" id="MU251359">
    <property type="protein sequence ID" value="KAG9239351.1"/>
    <property type="molecule type" value="Genomic_DNA"/>
</dbReference>
<dbReference type="InterPro" id="IPR002876">
    <property type="entry name" value="Transcrip_reg_TACO1-like"/>
</dbReference>
<dbReference type="Gene3D" id="3.30.70.980">
    <property type="match status" value="2"/>
</dbReference>